<dbReference type="InterPro" id="IPR028994">
    <property type="entry name" value="Integrin_alpha_N"/>
</dbReference>
<feature type="chain" id="PRO_5003260765" evidence="6">
    <location>
        <begin position="23"/>
        <end position="1764"/>
    </location>
</feature>
<feature type="region of interest" description="Disordered" evidence="4">
    <location>
        <begin position="1391"/>
        <end position="1419"/>
    </location>
</feature>
<dbReference type="PROSITE" id="PS51375">
    <property type="entry name" value="PPR"/>
    <property type="match status" value="1"/>
</dbReference>
<feature type="region of interest" description="Disordered" evidence="4">
    <location>
        <begin position="1728"/>
        <end position="1764"/>
    </location>
</feature>
<dbReference type="InterPro" id="IPR013517">
    <property type="entry name" value="FG-GAP"/>
</dbReference>
<evidence type="ECO:0000256" key="6">
    <source>
        <dbReference type="SAM" id="SignalP"/>
    </source>
</evidence>
<protein>
    <submittedName>
        <fullName evidence="7">Uncharacterized protein</fullName>
    </submittedName>
</protein>
<evidence type="ECO:0000256" key="2">
    <source>
        <dbReference type="PROSITE-ProRule" id="PRU00708"/>
    </source>
</evidence>
<keyword evidence="5" id="KW-0472">Membrane</keyword>
<evidence type="ECO:0000313" key="7">
    <source>
        <dbReference type="EMBL" id="EGB09203.1"/>
    </source>
</evidence>
<dbReference type="Proteomes" id="UP000002729">
    <property type="component" value="Unassembled WGS sequence"/>
</dbReference>
<dbReference type="InterPro" id="IPR002885">
    <property type="entry name" value="PPR_rpt"/>
</dbReference>
<accession>F0Y6H1</accession>
<organism evidence="8">
    <name type="scientific">Aureococcus anophagefferens</name>
    <name type="common">Harmful bloom alga</name>
    <dbReference type="NCBI Taxonomy" id="44056"/>
    <lineage>
        <taxon>Eukaryota</taxon>
        <taxon>Sar</taxon>
        <taxon>Stramenopiles</taxon>
        <taxon>Ochrophyta</taxon>
        <taxon>Pelagophyceae</taxon>
        <taxon>Pelagomonadales</taxon>
        <taxon>Pelagomonadaceae</taxon>
        <taxon>Aureococcus</taxon>
    </lineage>
</organism>
<keyword evidence="1 6" id="KW-0732">Signal</keyword>
<feature type="coiled-coil region" evidence="3">
    <location>
        <begin position="1136"/>
        <end position="1187"/>
    </location>
</feature>
<keyword evidence="5" id="KW-1133">Transmembrane helix</keyword>
<feature type="region of interest" description="Disordered" evidence="4">
    <location>
        <begin position="1085"/>
        <end position="1125"/>
    </location>
</feature>
<dbReference type="InParanoid" id="F0Y6H1"/>
<feature type="region of interest" description="Disordered" evidence="4">
    <location>
        <begin position="1475"/>
        <end position="1513"/>
    </location>
</feature>
<feature type="region of interest" description="Disordered" evidence="4">
    <location>
        <begin position="572"/>
        <end position="599"/>
    </location>
</feature>
<dbReference type="KEGG" id="aaf:AURANDRAFT_71476"/>
<keyword evidence="3" id="KW-0175">Coiled coil</keyword>
<evidence type="ECO:0000256" key="5">
    <source>
        <dbReference type="SAM" id="Phobius"/>
    </source>
</evidence>
<evidence type="ECO:0000313" key="8">
    <source>
        <dbReference type="Proteomes" id="UP000002729"/>
    </source>
</evidence>
<keyword evidence="8" id="KW-1185">Reference proteome</keyword>
<name>F0Y6H1_AURAN</name>
<reference evidence="7 8" key="1">
    <citation type="journal article" date="2011" name="Proc. Natl. Acad. Sci. U.S.A.">
        <title>Niche of harmful alga Aureococcus anophagefferens revealed through ecogenomics.</title>
        <authorList>
            <person name="Gobler C.J."/>
            <person name="Berry D.L."/>
            <person name="Dyhrman S.T."/>
            <person name="Wilhelm S.W."/>
            <person name="Salamov A."/>
            <person name="Lobanov A.V."/>
            <person name="Zhang Y."/>
            <person name="Collier J.L."/>
            <person name="Wurch L.L."/>
            <person name="Kustka A.B."/>
            <person name="Dill B.D."/>
            <person name="Shah M."/>
            <person name="VerBerkmoes N.C."/>
            <person name="Kuo A."/>
            <person name="Terry A."/>
            <person name="Pangilinan J."/>
            <person name="Lindquist E.A."/>
            <person name="Lucas S."/>
            <person name="Paulsen I.T."/>
            <person name="Hattenrath-Lehmann T.K."/>
            <person name="Talmage S.C."/>
            <person name="Walker E.A."/>
            <person name="Koch F."/>
            <person name="Burson A.M."/>
            <person name="Marcoval M.A."/>
            <person name="Tang Y.Z."/>
            <person name="Lecleir G.R."/>
            <person name="Coyne K.J."/>
            <person name="Berg G.M."/>
            <person name="Bertrand E.M."/>
            <person name="Saito M.A."/>
            <person name="Gladyshev V.N."/>
            <person name="Grigoriev I.V."/>
        </authorList>
    </citation>
    <scope>NUCLEOTIDE SEQUENCE [LARGE SCALE GENOMIC DNA]</scope>
    <source>
        <strain evidence="8">CCMP 1984</strain>
    </source>
</reference>
<evidence type="ECO:0000256" key="1">
    <source>
        <dbReference type="ARBA" id="ARBA00022729"/>
    </source>
</evidence>
<evidence type="ECO:0000256" key="3">
    <source>
        <dbReference type="SAM" id="Coils"/>
    </source>
</evidence>
<feature type="transmembrane region" description="Helical" evidence="5">
    <location>
        <begin position="829"/>
        <end position="852"/>
    </location>
</feature>
<dbReference type="EMBL" id="GL833126">
    <property type="protein sequence ID" value="EGB09203.1"/>
    <property type="molecule type" value="Genomic_DNA"/>
</dbReference>
<sequence length="1764" mass="189128">MENVIFLLVSIVIATCSGCVFTERIVTTIADGARGVFVTDVDGDGDVDALSASAYDDTIAWYENDGSQSFTERVITTLADSAFSVFAIDVDGDGDVDALSASANDHSVAWYENDGSQSFTERVITALADHPRSVFAIDVDGDGDVDALSAVRNDDTVAWYENDGAQPFQSFTERIITASAMQAACVFAIDVDDDGDVDVLSASYNDDTVAWYENDGSQSFAEGVITAAAIEAWFVYAIDVDGDGDVDALSASAYDDTIAWYENDGSQSFAERLCDGTEGVYRLRCPGEASQCLERGARGWRMGAGCEATVVSTAPAVVTCACLVDYAAASDYALKSDRLASVAAYVGTAGAAVDLRRSRVVLAALAVLLGAVVLGAAAADLYEATRGAPARGAAAAPVPKLRHRPSMDERAYFESRRPVELIVAGGKTFRRFAELMRTEHPIAALFARDRFVSRRAKVSKLGLEVLMFLASCVLESALYYPDPGCEDETSRNGCLKYKNLAFAVFKPRDMCVWSTCAGACAYREPDRADSQSVQHYFALGASLAVLLPLVAVLDRLVETYLEAPNPFRAAAAGRGDAEAPEAPPESARPPAEGGGGDASRVSAWLSSLKDLRFVGGAAPADGFDGRPAERLSERGSRRTRLKEARKVATYVRRRMGGGLAAARRSAAAAGRARGDAAALAKVFRHLAPAVADAVLARDDELERAMAAAGDPARRRILKRLRTRLRTRWCVVPDRRRFVDNVEALLEAQVPLVIEGDRELSATAGASPEETTVLKAAIRAADDVTRAAYVGAWLAVLAVAAAAAYYVVAHGSELGNKRRNKRSALWMQDAAVSLCLYYGVIATIEVYFFGIALPSLLDEYFTKFDDPTAVRQFPFETRLPELSTFFLAHWHDDLRGTRIGKHCLGVLETRNDEYDGAPPPRSLNALRRIYADQTWRPSPAVRLGIFLASSFVLLPPSIQEVLFEELFTAAPVISYVLFQGHLDRFSDGASGGRRSVNVGVAINFAGVFLLLLAVYFLMAAFKAAVDACAKRAYEEDEHDRSKWYERERESLDEPVELESLAKRGEIRSRFRKIKRVITLAPRSNAPAGDVELPPAGEFSTENPMGRSARRAAGAAADASHDAWPTARRVGAERHTVLREALAAIEATDREVEAARAVSEARGSSYCRYVLAREELEDSKKALDDVTEAATRAFLVNAAAHDVRHGIHRTELRLASRRSATVTEALPWLRHLRDAETVAASTGHVSRSRWRGRVVEQLCAFEAAVREPVRAGGLGLAGTDDLVVGLRVLKRGVNACTGTDAMTQLKKLQTRSIELAAEADPAHFGALEKTRKAAEARFLKTAKIDATRARRMLDAVDKDALHLARATYRETTLKARAARDDLAALEDDGATILDHAPAATGRRRRRRRAAPPSTTSAPTEVLLARHGLATLTYLPAALDRPSFFGDDGAGDGGGDDGFAAGGRVAAARAAMDDVLDAAPTPIPKKRPPLSPPSSPGAARRRAAPGTLSTKGSQSAATLAAFSRPAKLDRDLFADAKHLEKLTVTKASEAAVAEACHRALVECGIAGDWRAALAAYRAMVAKGLAPTLRTWRALLRACKVGDAPAGHAFAILEEIEAQTAARAGRDGLVDVSIYNAVIDICGHAGAWRRALQVFNRLRHHGIAPTTHTYSCVMAAAVGVPADSTEVYEGLKFAGIPEYIAYTAATAHALSWKPHASAAAKASHYNDTSLRRASTSGASSSFAFSSRGPTDGADRGDASGAPYRAPGT</sequence>
<dbReference type="GeneID" id="20228239"/>
<dbReference type="OrthoDB" id="10022113at2759"/>
<dbReference type="PANTHER" id="PTHR44103:SF1">
    <property type="entry name" value="PROPROTEIN CONVERTASE P"/>
    <property type="match status" value="1"/>
</dbReference>
<dbReference type="PANTHER" id="PTHR44103">
    <property type="entry name" value="PROPROTEIN CONVERTASE P"/>
    <property type="match status" value="1"/>
</dbReference>
<dbReference type="InterPro" id="IPR011990">
    <property type="entry name" value="TPR-like_helical_dom_sf"/>
</dbReference>
<feature type="region of interest" description="Disordered" evidence="4">
    <location>
        <begin position="624"/>
        <end position="643"/>
    </location>
</feature>
<feature type="transmembrane region" description="Helical" evidence="5">
    <location>
        <begin position="786"/>
        <end position="808"/>
    </location>
</feature>
<dbReference type="Pfam" id="PF13517">
    <property type="entry name" value="FG-GAP_3"/>
    <property type="match status" value="2"/>
</dbReference>
<dbReference type="eggNOG" id="KOG4197">
    <property type="taxonomic scope" value="Eukaryota"/>
</dbReference>
<dbReference type="NCBIfam" id="TIGR00756">
    <property type="entry name" value="PPR"/>
    <property type="match status" value="1"/>
</dbReference>
<dbReference type="RefSeq" id="XP_009036312.1">
    <property type="nucleotide sequence ID" value="XM_009038064.1"/>
</dbReference>
<evidence type="ECO:0000256" key="4">
    <source>
        <dbReference type="SAM" id="MobiDB-lite"/>
    </source>
</evidence>
<feature type="compositionally biased region" description="Low complexity" evidence="4">
    <location>
        <begin position="1408"/>
        <end position="1417"/>
    </location>
</feature>
<dbReference type="Pfam" id="PF13041">
    <property type="entry name" value="PPR_2"/>
    <property type="match status" value="1"/>
</dbReference>
<proteinExistence type="predicted"/>
<keyword evidence="5" id="KW-0812">Transmembrane</keyword>
<feature type="compositionally biased region" description="Low complexity" evidence="4">
    <location>
        <begin position="1728"/>
        <end position="1744"/>
    </location>
</feature>
<feature type="repeat" description="PPR" evidence="2">
    <location>
        <begin position="1627"/>
        <end position="1661"/>
    </location>
</feature>
<feature type="transmembrane region" description="Helical" evidence="5">
    <location>
        <begin position="997"/>
        <end position="1020"/>
    </location>
</feature>
<dbReference type="SUPFAM" id="SSF69318">
    <property type="entry name" value="Integrin alpha N-terminal domain"/>
    <property type="match status" value="1"/>
</dbReference>
<feature type="transmembrane region" description="Helical" evidence="5">
    <location>
        <begin position="360"/>
        <end position="382"/>
    </location>
</feature>
<feature type="signal peptide" evidence="6">
    <location>
        <begin position="1"/>
        <end position="22"/>
    </location>
</feature>
<dbReference type="Gene3D" id="1.25.40.10">
    <property type="entry name" value="Tetratricopeptide repeat domain"/>
    <property type="match status" value="1"/>
</dbReference>
<gene>
    <name evidence="7" type="ORF">AURANDRAFT_71476</name>
</gene>
<feature type="transmembrane region" description="Helical" evidence="5">
    <location>
        <begin position="960"/>
        <end position="977"/>
    </location>
</feature>